<dbReference type="EMBL" id="FQZV01000003">
    <property type="protein sequence ID" value="SHI53904.1"/>
    <property type="molecule type" value="Genomic_DNA"/>
</dbReference>
<proteinExistence type="predicted"/>
<gene>
    <name evidence="1" type="ORF">SAMN02745975_00103</name>
</gene>
<evidence type="ECO:0000313" key="1">
    <source>
        <dbReference type="EMBL" id="SHI53904.1"/>
    </source>
</evidence>
<reference evidence="2" key="1">
    <citation type="submission" date="2016-11" db="EMBL/GenBank/DDBJ databases">
        <authorList>
            <person name="Varghese N."/>
            <person name="Submissions S."/>
        </authorList>
    </citation>
    <scope>NUCLEOTIDE SEQUENCE [LARGE SCALE GENOMIC DNA]</scope>
    <source>
        <strain evidence="2">DSM 17957</strain>
    </source>
</reference>
<dbReference type="OrthoDB" id="9864968at2"/>
<dbReference type="AlphaFoldDB" id="A0A1M6BZK0"/>
<evidence type="ECO:0000313" key="2">
    <source>
        <dbReference type="Proteomes" id="UP000184536"/>
    </source>
</evidence>
<name>A0A1M6BZK0_9FIRM</name>
<organism evidence="1 2">
    <name type="scientific">Geosporobacter subterraneus DSM 17957</name>
    <dbReference type="NCBI Taxonomy" id="1121919"/>
    <lineage>
        <taxon>Bacteria</taxon>
        <taxon>Bacillati</taxon>
        <taxon>Bacillota</taxon>
        <taxon>Clostridia</taxon>
        <taxon>Peptostreptococcales</taxon>
        <taxon>Thermotaleaceae</taxon>
        <taxon>Geosporobacter</taxon>
    </lineage>
</organism>
<protein>
    <submittedName>
        <fullName evidence="1">Uncharacterized protein</fullName>
    </submittedName>
</protein>
<dbReference type="Proteomes" id="UP000184536">
    <property type="component" value="Unassembled WGS sequence"/>
</dbReference>
<accession>A0A1M6BZK0</accession>
<sequence length="77" mass="9154">MPKENSKIKIVIQGQESIKEIQYLMIQWTAEKYQQLLESLNEGKVPAMLFNLLEEEVFQEIFGKTKQELEHLKIKLF</sequence>
<keyword evidence="2" id="KW-1185">Reference proteome</keyword>
<dbReference type="RefSeq" id="WP_110939419.1">
    <property type="nucleotide sequence ID" value="NZ_FQZV01000003.1"/>
</dbReference>